<comment type="similarity">
    <text evidence="6 7">Belongs to the class I-like SAM-binding methyltransferase superfamily. C5-methyltransferase family.</text>
</comment>
<keyword evidence="3 6" id="KW-0949">S-adenosyl-L-methionine</keyword>
<keyword evidence="4" id="KW-0680">Restriction system</keyword>
<evidence type="ECO:0000256" key="6">
    <source>
        <dbReference type="PROSITE-ProRule" id="PRU01016"/>
    </source>
</evidence>
<dbReference type="PROSITE" id="PS51679">
    <property type="entry name" value="SAM_MT_C5"/>
    <property type="match status" value="1"/>
</dbReference>
<evidence type="ECO:0000256" key="2">
    <source>
        <dbReference type="ARBA" id="ARBA00022679"/>
    </source>
</evidence>
<dbReference type="PANTHER" id="PTHR46098">
    <property type="entry name" value="TRNA (CYTOSINE(38)-C(5))-METHYLTRANSFERASE"/>
    <property type="match status" value="1"/>
</dbReference>
<dbReference type="SUPFAM" id="SSF53335">
    <property type="entry name" value="S-adenosyl-L-methionine-dependent methyltransferases"/>
    <property type="match status" value="1"/>
</dbReference>
<feature type="active site" evidence="6">
    <location>
        <position position="73"/>
    </location>
</feature>
<dbReference type="EMBL" id="AACNSW010000028">
    <property type="protein sequence ID" value="EAL3777262.1"/>
    <property type="molecule type" value="Genomic_DNA"/>
</dbReference>
<dbReference type="GeneID" id="58538152"/>
<evidence type="ECO:0000256" key="5">
    <source>
        <dbReference type="ARBA" id="ARBA00047422"/>
    </source>
</evidence>
<protein>
    <recommendedName>
        <fullName evidence="8">Cytosine-specific methyltransferase</fullName>
        <ecNumber evidence="8">2.1.1.37</ecNumber>
    </recommendedName>
</protein>
<name>A0A5N7G4F8_CAMUP</name>
<dbReference type="PRINTS" id="PR00105">
    <property type="entry name" value="C5METTRFRASE"/>
</dbReference>
<reference evidence="9" key="1">
    <citation type="submission" date="2018-05" db="EMBL/GenBank/DDBJ databases">
        <authorList>
            <consortium name="PulseNet: The National Subtyping Network for Foodborne Disease Surveillance"/>
            <person name="Tarr C.L."/>
            <person name="Trees E."/>
            <person name="Katz L.S."/>
            <person name="Carleton-Romer H.A."/>
            <person name="Stroika S."/>
            <person name="Kucerova Z."/>
            <person name="Roache K.F."/>
            <person name="Sabol A.L."/>
            <person name="Besser J."/>
            <person name="Gerner-Smidt P."/>
        </authorList>
    </citation>
    <scope>NUCLEOTIDE SEQUENCE</scope>
    <source>
        <strain evidence="9">PNUSAC001154</strain>
    </source>
</reference>
<dbReference type="PROSITE" id="PS00094">
    <property type="entry name" value="C5_MTASE_1"/>
    <property type="match status" value="1"/>
</dbReference>
<dbReference type="InterPro" id="IPR050750">
    <property type="entry name" value="C5-MTase"/>
</dbReference>
<evidence type="ECO:0000256" key="1">
    <source>
        <dbReference type="ARBA" id="ARBA00022603"/>
    </source>
</evidence>
<evidence type="ECO:0000256" key="4">
    <source>
        <dbReference type="ARBA" id="ARBA00022747"/>
    </source>
</evidence>
<organism evidence="9">
    <name type="scientific">Campylobacter upsaliensis</name>
    <dbReference type="NCBI Taxonomy" id="28080"/>
    <lineage>
        <taxon>Bacteria</taxon>
        <taxon>Pseudomonadati</taxon>
        <taxon>Campylobacterota</taxon>
        <taxon>Epsilonproteobacteria</taxon>
        <taxon>Campylobacterales</taxon>
        <taxon>Campylobacteraceae</taxon>
        <taxon>Campylobacter</taxon>
    </lineage>
</organism>
<dbReference type="PANTHER" id="PTHR46098:SF1">
    <property type="entry name" value="TRNA (CYTOSINE(38)-C(5))-METHYLTRANSFERASE"/>
    <property type="match status" value="1"/>
</dbReference>
<dbReference type="Gene3D" id="3.40.50.150">
    <property type="entry name" value="Vaccinia Virus protein VP39"/>
    <property type="match status" value="1"/>
</dbReference>
<evidence type="ECO:0000256" key="8">
    <source>
        <dbReference type="RuleBase" id="RU000417"/>
    </source>
</evidence>
<dbReference type="AlphaFoldDB" id="A0A5N7G4F8"/>
<dbReference type="InterPro" id="IPR029063">
    <property type="entry name" value="SAM-dependent_MTases_sf"/>
</dbReference>
<evidence type="ECO:0000313" key="9">
    <source>
        <dbReference type="EMBL" id="EAL3777262.1"/>
    </source>
</evidence>
<gene>
    <name evidence="9" type="primary">dcm</name>
    <name evidence="9" type="ORF">BSY74_07085</name>
</gene>
<comment type="catalytic activity">
    <reaction evidence="5 8">
        <text>a 2'-deoxycytidine in DNA + S-adenosyl-L-methionine = a 5-methyl-2'-deoxycytidine in DNA + S-adenosyl-L-homocysteine + H(+)</text>
        <dbReference type="Rhea" id="RHEA:13681"/>
        <dbReference type="Rhea" id="RHEA-COMP:11369"/>
        <dbReference type="Rhea" id="RHEA-COMP:11370"/>
        <dbReference type="ChEBI" id="CHEBI:15378"/>
        <dbReference type="ChEBI" id="CHEBI:57856"/>
        <dbReference type="ChEBI" id="CHEBI:59789"/>
        <dbReference type="ChEBI" id="CHEBI:85452"/>
        <dbReference type="ChEBI" id="CHEBI:85454"/>
        <dbReference type="EC" id="2.1.1.37"/>
    </reaction>
</comment>
<dbReference type="GO" id="GO:0009307">
    <property type="term" value="P:DNA restriction-modification system"/>
    <property type="evidence" value="ECO:0007669"/>
    <property type="project" value="UniProtKB-KW"/>
</dbReference>
<dbReference type="GO" id="GO:0032259">
    <property type="term" value="P:methylation"/>
    <property type="evidence" value="ECO:0007669"/>
    <property type="project" value="UniProtKB-KW"/>
</dbReference>
<evidence type="ECO:0000256" key="7">
    <source>
        <dbReference type="RuleBase" id="RU000416"/>
    </source>
</evidence>
<evidence type="ECO:0000256" key="3">
    <source>
        <dbReference type="ARBA" id="ARBA00022691"/>
    </source>
</evidence>
<dbReference type="CDD" id="cd00315">
    <property type="entry name" value="Cyt_C5_DNA_methylase"/>
    <property type="match status" value="1"/>
</dbReference>
<sequence>MTFIDFCSGIGGGRLGLELCGFKCLGFSEIDKQAIKTYKAFFDTSNELELGDLTQINPQNLPNFDLLISGFPCQSFSIVGKREGLKNKEKGQIIFYLAEILRVKKPSFFILENVKGLLNHNKGQTLKEILKILKSCGYQVFYKLLNSLDFELAQSRERVYFIGIKEDKKCYFNFSKNASHKDLKDFLNPDKKNIFPKNSQSYQTFLRFLENKYNKGKFDLKQILKKDFLVLDTRQSDLRLYENKIPTLRRDRQGLFYVFNGELYRLSGSEALKLQGFERINKMELKIQNLSQNDILRQCGNAMSVNVIESIAKDLLCNDGKGA</sequence>
<dbReference type="NCBIfam" id="TIGR00675">
    <property type="entry name" value="dcm"/>
    <property type="match status" value="1"/>
</dbReference>
<dbReference type="InterPro" id="IPR001525">
    <property type="entry name" value="C5_MeTfrase"/>
</dbReference>
<proteinExistence type="inferred from homology"/>
<dbReference type="InterPro" id="IPR018117">
    <property type="entry name" value="C5_DNA_meth_AS"/>
</dbReference>
<dbReference type="Gene3D" id="3.90.120.10">
    <property type="entry name" value="DNA Methylase, subunit A, domain 2"/>
    <property type="match status" value="1"/>
</dbReference>
<keyword evidence="2 6" id="KW-0808">Transferase</keyword>
<dbReference type="EC" id="2.1.1.37" evidence="8"/>
<keyword evidence="1 6" id="KW-0489">Methyltransferase</keyword>
<dbReference type="Pfam" id="PF00145">
    <property type="entry name" value="DNA_methylase"/>
    <property type="match status" value="1"/>
</dbReference>
<accession>A0A5N7G4F8</accession>
<comment type="caution">
    <text evidence="9">The sequence shown here is derived from an EMBL/GenBank/DDBJ whole genome shotgun (WGS) entry which is preliminary data.</text>
</comment>
<dbReference type="RefSeq" id="WP_176318624.1">
    <property type="nucleotide sequence ID" value="NZ_CBCXLM010000006.1"/>
</dbReference>
<dbReference type="GO" id="GO:0003886">
    <property type="term" value="F:DNA (cytosine-5-)-methyltransferase activity"/>
    <property type="evidence" value="ECO:0007669"/>
    <property type="project" value="UniProtKB-EC"/>
</dbReference>